<comment type="similarity">
    <text evidence="1">Belongs to the multicopper oxidase family.</text>
</comment>
<evidence type="ECO:0000313" key="12">
    <source>
        <dbReference type="EMBL" id="KFA65036.1"/>
    </source>
</evidence>
<dbReference type="GO" id="GO:0016491">
    <property type="term" value="F:oxidoreductase activity"/>
    <property type="evidence" value="ECO:0007669"/>
    <property type="project" value="UniProtKB-KW"/>
</dbReference>
<keyword evidence="4" id="KW-0560">Oxidoreductase</keyword>
<evidence type="ECO:0000256" key="8">
    <source>
        <dbReference type="SAM" id="Phobius"/>
    </source>
</evidence>
<evidence type="ECO:0000259" key="10">
    <source>
        <dbReference type="Pfam" id="PF07731"/>
    </source>
</evidence>
<evidence type="ECO:0000256" key="7">
    <source>
        <dbReference type="SAM" id="MobiDB-lite"/>
    </source>
</evidence>
<keyword evidence="5" id="KW-0186">Copper</keyword>
<proteinExistence type="inferred from homology"/>
<dbReference type="PANTHER" id="PTHR11709">
    <property type="entry name" value="MULTI-COPPER OXIDASE"/>
    <property type="match status" value="1"/>
</dbReference>
<keyword evidence="8" id="KW-0812">Transmembrane</keyword>
<dbReference type="AlphaFoldDB" id="A0A084QM51"/>
<dbReference type="InterPro" id="IPR002355">
    <property type="entry name" value="Cu_oxidase_Cu_BS"/>
</dbReference>
<dbReference type="Pfam" id="PF07731">
    <property type="entry name" value="Cu-oxidase_2"/>
    <property type="match status" value="1"/>
</dbReference>
<evidence type="ECO:0008006" key="14">
    <source>
        <dbReference type="Google" id="ProtNLM"/>
    </source>
</evidence>
<dbReference type="HOGENOM" id="CLU_006504_7_1_1"/>
<feature type="compositionally biased region" description="Polar residues" evidence="7">
    <location>
        <begin position="98"/>
        <end position="109"/>
    </location>
</feature>
<evidence type="ECO:0000313" key="13">
    <source>
        <dbReference type="Proteomes" id="UP000028524"/>
    </source>
</evidence>
<keyword evidence="2" id="KW-0479">Metal-binding</keyword>
<dbReference type="FunCoup" id="A0A084QM51">
    <property type="interactions" value="716"/>
</dbReference>
<feature type="domain" description="Plastocyanin-like" evidence="10">
    <location>
        <begin position="612"/>
        <end position="719"/>
    </location>
</feature>
<feature type="domain" description="Plastocyanin-like" evidence="11">
    <location>
        <begin position="174"/>
        <end position="289"/>
    </location>
</feature>
<dbReference type="CDD" id="cd13857">
    <property type="entry name" value="CuRO_1_Diphenol_Ox"/>
    <property type="match status" value="1"/>
</dbReference>
<organism evidence="12 13">
    <name type="scientific">Stachybotrys chlorohalonatus (strain IBT 40285)</name>
    <dbReference type="NCBI Taxonomy" id="1283841"/>
    <lineage>
        <taxon>Eukaryota</taxon>
        <taxon>Fungi</taxon>
        <taxon>Dikarya</taxon>
        <taxon>Ascomycota</taxon>
        <taxon>Pezizomycotina</taxon>
        <taxon>Sordariomycetes</taxon>
        <taxon>Hypocreomycetidae</taxon>
        <taxon>Hypocreales</taxon>
        <taxon>Stachybotryaceae</taxon>
        <taxon>Stachybotrys</taxon>
    </lineage>
</organism>
<sequence length="750" mass="82420">MDPAFSPRDGAEEDEPMLGVRPSSPGADRSHHESLLHATDFRKKPAGRRDCMLVAVMILCALTLLVLPATFFVGISRQQSQAAESNGHEADASEQDPVGQQSISSGETRTAISSSSILVITTSTQASATAATPSVATTSAAVQTAIPLADQLDLKTDFVISNTAQVREYFFNITRGMGSPDGFSKSMILVNGQSPGPLIEANTGDTIRVVVHNNMPEDSTSIHWHGIDQKNSVWMDGVHMVTQCGIPPGGSFTYQFEIADQRGTFWYHAHVSVQYTDGLYGPLIIHDPEEKVPQIDDDKILLIGDIFHGDGENLLAQFLSASPSWSPKMPGMEPPPENIILNGQGVSNCSVLRRATPHHDVFHDMMEHGEMDVDQADGDDHAHSVDTPTVHCTGGSPYKTRIQSGQNLRLRLISHSTATPFWFSLDGHELSIFEIDGVEVEPIKTSRVFMYPGQRYSILITANQPPGNYLIRATAATKCFHMPMHGHKGSPGAFASVNYQGTGILSYDDVEEGVVPIGSPWDLDSTSSPGIDKEPWTGTCHDLPFGLPKPLRAMKAYEVGERNHHYFRYQKYRARTNINDTVYEPPSDGAILWSMLDEKMLGSNSSESHVWNFPPEQMVLVSEDADKAAQIVINSDNMMAHPWHLHSSGQNFQIVGWGRGLYGQGKTHWSLNNPMRRDTLTVPGNSHVVLRIRAENPGIWALHCHILWHSEGGMFVNIAQQLNKLQDLVKSLDLSEAGQDIRRLCSTASE</sequence>
<dbReference type="STRING" id="1283841.A0A084QM51"/>
<dbReference type="OrthoDB" id="10255118at2759"/>
<dbReference type="PROSITE" id="PS00080">
    <property type="entry name" value="MULTICOPPER_OXIDASE2"/>
    <property type="match status" value="1"/>
</dbReference>
<feature type="transmembrane region" description="Helical" evidence="8">
    <location>
        <begin position="51"/>
        <end position="75"/>
    </location>
</feature>
<dbReference type="CDD" id="cd04205">
    <property type="entry name" value="CuRO_2_LCC_like"/>
    <property type="match status" value="1"/>
</dbReference>
<dbReference type="OMA" id="SHIVIRI"/>
<dbReference type="InterPro" id="IPR001117">
    <property type="entry name" value="Cu-oxidase_2nd"/>
</dbReference>
<dbReference type="InterPro" id="IPR011706">
    <property type="entry name" value="Cu-oxidase_C"/>
</dbReference>
<dbReference type="EMBL" id="KL660623">
    <property type="protein sequence ID" value="KFA65036.1"/>
    <property type="molecule type" value="Genomic_DNA"/>
</dbReference>
<evidence type="ECO:0000259" key="11">
    <source>
        <dbReference type="Pfam" id="PF07732"/>
    </source>
</evidence>
<feature type="domain" description="Plastocyanin-like" evidence="9">
    <location>
        <begin position="298"/>
        <end position="477"/>
    </location>
</feature>
<gene>
    <name evidence="12" type="ORF">S40285_05626</name>
</gene>
<keyword evidence="8" id="KW-0472">Membrane</keyword>
<accession>A0A084QM51</accession>
<dbReference type="Pfam" id="PF00394">
    <property type="entry name" value="Cu-oxidase"/>
    <property type="match status" value="1"/>
</dbReference>
<name>A0A084QM51_STAC4</name>
<dbReference type="SUPFAM" id="SSF49503">
    <property type="entry name" value="Cupredoxins"/>
    <property type="match status" value="3"/>
</dbReference>
<reference evidence="12 13" key="1">
    <citation type="journal article" date="2014" name="BMC Genomics">
        <title>Comparative genome sequencing reveals chemotype-specific gene clusters in the toxigenic black mold Stachybotrys.</title>
        <authorList>
            <person name="Semeiks J."/>
            <person name="Borek D."/>
            <person name="Otwinowski Z."/>
            <person name="Grishin N.V."/>
        </authorList>
    </citation>
    <scope>NUCLEOTIDE SEQUENCE [LARGE SCALE GENOMIC DNA]</scope>
    <source>
        <strain evidence="12 13">IBT 40285</strain>
    </source>
</reference>
<dbReference type="Pfam" id="PF07732">
    <property type="entry name" value="Cu-oxidase_3"/>
    <property type="match status" value="1"/>
</dbReference>
<dbReference type="PANTHER" id="PTHR11709:SF511">
    <property type="entry name" value="LACCASE"/>
    <property type="match status" value="1"/>
</dbReference>
<dbReference type="InterPro" id="IPR011707">
    <property type="entry name" value="Cu-oxidase-like_N"/>
</dbReference>
<dbReference type="InParanoid" id="A0A084QM51"/>
<dbReference type="InterPro" id="IPR008972">
    <property type="entry name" value="Cupredoxin"/>
</dbReference>
<feature type="region of interest" description="Disordered" evidence="7">
    <location>
        <begin position="83"/>
        <end position="109"/>
    </location>
</feature>
<keyword evidence="3" id="KW-0732">Signal</keyword>
<evidence type="ECO:0000256" key="4">
    <source>
        <dbReference type="ARBA" id="ARBA00023002"/>
    </source>
</evidence>
<evidence type="ECO:0000256" key="1">
    <source>
        <dbReference type="ARBA" id="ARBA00010609"/>
    </source>
</evidence>
<dbReference type="GO" id="GO:0005507">
    <property type="term" value="F:copper ion binding"/>
    <property type="evidence" value="ECO:0007669"/>
    <property type="project" value="InterPro"/>
</dbReference>
<keyword evidence="6" id="KW-0325">Glycoprotein</keyword>
<evidence type="ECO:0000256" key="3">
    <source>
        <dbReference type="ARBA" id="ARBA00022729"/>
    </source>
</evidence>
<dbReference type="InterPro" id="IPR045087">
    <property type="entry name" value="Cu-oxidase_fam"/>
</dbReference>
<keyword evidence="13" id="KW-1185">Reference proteome</keyword>
<dbReference type="Proteomes" id="UP000028524">
    <property type="component" value="Unassembled WGS sequence"/>
</dbReference>
<evidence type="ECO:0000256" key="6">
    <source>
        <dbReference type="ARBA" id="ARBA00023180"/>
    </source>
</evidence>
<evidence type="ECO:0000256" key="2">
    <source>
        <dbReference type="ARBA" id="ARBA00022723"/>
    </source>
</evidence>
<evidence type="ECO:0000259" key="9">
    <source>
        <dbReference type="Pfam" id="PF00394"/>
    </source>
</evidence>
<protein>
    <recommendedName>
        <fullName evidence="14">Multicopper oxidase</fullName>
    </recommendedName>
</protein>
<evidence type="ECO:0000256" key="5">
    <source>
        <dbReference type="ARBA" id="ARBA00023008"/>
    </source>
</evidence>
<keyword evidence="8" id="KW-1133">Transmembrane helix</keyword>
<feature type="region of interest" description="Disordered" evidence="7">
    <location>
        <begin position="1"/>
        <end position="33"/>
    </location>
</feature>
<dbReference type="Gene3D" id="2.60.40.420">
    <property type="entry name" value="Cupredoxins - blue copper proteins"/>
    <property type="match status" value="3"/>
</dbReference>